<dbReference type="SUPFAM" id="SSF56935">
    <property type="entry name" value="Porins"/>
    <property type="match status" value="1"/>
</dbReference>
<keyword evidence="5" id="KW-0732">Signal</keyword>
<dbReference type="RefSeq" id="WP_161814530.1">
    <property type="nucleotide sequence ID" value="NZ_BLJN01000005.1"/>
</dbReference>
<dbReference type="Proteomes" id="UP000445000">
    <property type="component" value="Unassembled WGS sequence"/>
</dbReference>
<evidence type="ECO:0000256" key="4">
    <source>
        <dbReference type="ARBA" id="ARBA00023237"/>
    </source>
</evidence>
<organism evidence="7 8">
    <name type="scientific">Steroidobacter agaridevorans</name>
    <dbReference type="NCBI Taxonomy" id="2695856"/>
    <lineage>
        <taxon>Bacteria</taxon>
        <taxon>Pseudomonadati</taxon>
        <taxon>Pseudomonadota</taxon>
        <taxon>Gammaproteobacteria</taxon>
        <taxon>Steroidobacterales</taxon>
        <taxon>Steroidobacteraceae</taxon>
        <taxon>Steroidobacter</taxon>
    </lineage>
</organism>
<dbReference type="EMBL" id="BLJN01000005">
    <property type="protein sequence ID" value="GFE82899.1"/>
    <property type="molecule type" value="Genomic_DNA"/>
</dbReference>
<keyword evidence="8" id="KW-1185">Reference proteome</keyword>
<evidence type="ECO:0000256" key="1">
    <source>
        <dbReference type="ARBA" id="ARBA00004442"/>
    </source>
</evidence>
<protein>
    <recommendedName>
        <fullName evidence="6">Secretin/TonB short N-terminal domain-containing protein</fullName>
    </recommendedName>
</protein>
<dbReference type="GO" id="GO:0009279">
    <property type="term" value="C:cell outer membrane"/>
    <property type="evidence" value="ECO:0007669"/>
    <property type="project" value="UniProtKB-SubCell"/>
</dbReference>
<dbReference type="Gene3D" id="2.170.130.10">
    <property type="entry name" value="TonB-dependent receptor, plug domain"/>
    <property type="match status" value="1"/>
</dbReference>
<feature type="domain" description="Secretin/TonB short N-terminal" evidence="6">
    <location>
        <begin position="50"/>
        <end position="101"/>
    </location>
</feature>
<reference evidence="8" key="1">
    <citation type="submission" date="2020-01" db="EMBL/GenBank/DDBJ databases">
        <title>'Steroidobacter agaridevorans' sp. nov., agar-degrading bacteria isolated from rhizosphere soils.</title>
        <authorList>
            <person name="Ikenaga M."/>
            <person name="Kataoka M."/>
            <person name="Murouchi A."/>
            <person name="Katsuragi S."/>
            <person name="Sakai M."/>
        </authorList>
    </citation>
    <scope>NUCLEOTIDE SEQUENCE [LARGE SCALE GENOMIC DNA]</scope>
    <source>
        <strain evidence="8">YU21-B</strain>
    </source>
</reference>
<keyword evidence="4" id="KW-0998">Cell outer membrane</keyword>
<comment type="subcellular location">
    <subcellularLocation>
        <location evidence="1">Cell outer membrane</location>
    </subcellularLocation>
</comment>
<comment type="caution">
    <text evidence="7">The sequence shown here is derived from an EMBL/GenBank/DDBJ whole genome shotgun (WGS) entry which is preliminary data.</text>
</comment>
<dbReference type="InterPro" id="IPR012910">
    <property type="entry name" value="Plug_dom"/>
</dbReference>
<dbReference type="Gene3D" id="2.60.40.1120">
    <property type="entry name" value="Carboxypeptidase-like, regulatory domain"/>
    <property type="match status" value="1"/>
</dbReference>
<keyword evidence="3" id="KW-0472">Membrane</keyword>
<dbReference type="PANTHER" id="PTHR40980:SF4">
    <property type="entry name" value="TONB-DEPENDENT RECEPTOR-LIKE BETA-BARREL DOMAIN-CONTAINING PROTEIN"/>
    <property type="match status" value="1"/>
</dbReference>
<feature type="signal peptide" evidence="5">
    <location>
        <begin position="1"/>
        <end position="25"/>
    </location>
</feature>
<dbReference type="InterPro" id="IPR037066">
    <property type="entry name" value="Plug_dom_sf"/>
</dbReference>
<dbReference type="Pfam" id="PF07715">
    <property type="entry name" value="Plug"/>
    <property type="match status" value="1"/>
</dbReference>
<dbReference type="GO" id="GO:0030246">
    <property type="term" value="F:carbohydrate binding"/>
    <property type="evidence" value="ECO:0007669"/>
    <property type="project" value="InterPro"/>
</dbReference>
<dbReference type="Gene3D" id="2.40.170.20">
    <property type="entry name" value="TonB-dependent receptor, beta-barrel domain"/>
    <property type="match status" value="1"/>
</dbReference>
<proteinExistence type="predicted"/>
<dbReference type="InterPro" id="IPR036942">
    <property type="entry name" value="Beta-barrel_TonB_sf"/>
</dbReference>
<evidence type="ECO:0000256" key="5">
    <source>
        <dbReference type="SAM" id="SignalP"/>
    </source>
</evidence>
<dbReference type="InterPro" id="IPR011662">
    <property type="entry name" value="Secretin/TonB_short_N"/>
</dbReference>
<accession>A0A829YI97</accession>
<dbReference type="PANTHER" id="PTHR40980">
    <property type="entry name" value="PLUG DOMAIN-CONTAINING PROTEIN"/>
    <property type="match status" value="1"/>
</dbReference>
<dbReference type="InterPro" id="IPR010104">
    <property type="entry name" value="TonB_rcpt_bac"/>
</dbReference>
<gene>
    <name evidence="7" type="ORF">GCM10011487_48990</name>
</gene>
<evidence type="ECO:0000313" key="8">
    <source>
        <dbReference type="Proteomes" id="UP000445000"/>
    </source>
</evidence>
<dbReference type="InterPro" id="IPR013784">
    <property type="entry name" value="Carb-bd-like_fold"/>
</dbReference>
<evidence type="ECO:0000256" key="2">
    <source>
        <dbReference type="ARBA" id="ARBA00022448"/>
    </source>
</evidence>
<dbReference type="AlphaFoldDB" id="A0A829YI97"/>
<evidence type="ECO:0000313" key="7">
    <source>
        <dbReference type="EMBL" id="GFE82899.1"/>
    </source>
</evidence>
<dbReference type="SMART" id="SM00965">
    <property type="entry name" value="STN"/>
    <property type="match status" value="1"/>
</dbReference>
<keyword evidence="2" id="KW-0813">Transport</keyword>
<sequence length="1083" mass="119425">MNRYKNVLLASAIAAALAAAPQVNAQQRKFEVPAQPAVTAIPELARQAQVQIIAPAGSLEGIDTPAIGGEMDAREALRTLLAGTGLSIKSDEGNVILLEQAGSAAARSQVQQNVGTGGVRGRILNTATGEYVRNAEIRIEGTTIVTYSEDGGNFRLNSVPAGEITVLVRYTGLQDSKAAVTVLADQIVTLDFELRVPSYADAGGPDEVNMVIVTAKREGQASAIMERRAAMNAKNVVAADNFGALTMGDVGEFMKSMPGISLDYTEVDATAVRIGGLDPKYSTFTIDGARMATATSNNNTGRQNSFEQMSITGIEAIELNNTLTARMDADSPGGTINLRSKSALELTGREIILQLGGVGTSDSTSSRKYFPDDKKHSTIYPSAQLGYSDILLDGRLGVAFNTSYNANYVQQDRIQTDWSYLPDGRVMPYRVMWRPGPKMTTRTAANLSADYQITDDLVLSLRSMYSFYDVEYFNQYTYLYFGTASTSYATPDSTPTHIVVNPNGTNTRLRTEYSHRYAGTPTYTIAPKLEFKGDTLEVALRPSYSRSEFNFRDNDEGFFQRTDSWLTGIGFTLDRASQDSNAWNLTQTAGRDWSDPTNFNRDADIGNNIRTHQSDAINEQYGVNLDLKKDLDFGDLPVTLYTGLGSRTNDWRTDEGSYEQFQYVGPNGDLSQRDPSSVIPWTQNYQFAIDGFNAGNMNAQNWRADSNYAVYDIYKEHPEYFVPDTVGNLKRQLDFNKRIQEDVEAAYIEGETRVGNARFDLGVRYEKTKTAARVATIRTPAEVSAAGLDVNTVEGLLYQYNNGAYSDRHGEYDDWFLSGGVKYDFTPKLVGQLAFSQAILRPDYGNLGGVVTVNEDTSIVNVPNPELQPEHATKYFAALQYYLEPSGLIGLSYYKLDIKDMQIAGIEVNPEEVGFGPDEYSGFTFRSAQNVPGKSTNEGLTFEYSQQFTFLPGAWKGLSVFGSLTRIDPDGVRVNMPERAANIGVGYAYGPFDFRVNGNYQGKYRTSALSNTATTANNGILYHTSRDLWNISASYKYTDQIEVQLAGRNIFNEPDIIYSNVESRVQQYTIYGSMWNLGVKVTF</sequence>
<dbReference type="Pfam" id="PF13620">
    <property type="entry name" value="CarboxypepD_reg"/>
    <property type="match status" value="1"/>
</dbReference>
<evidence type="ECO:0000259" key="6">
    <source>
        <dbReference type="SMART" id="SM00965"/>
    </source>
</evidence>
<dbReference type="NCBIfam" id="TIGR01782">
    <property type="entry name" value="TonB-Xanth-Caul"/>
    <property type="match status" value="1"/>
</dbReference>
<name>A0A829YI97_9GAMM</name>
<dbReference type="SUPFAM" id="SSF49452">
    <property type="entry name" value="Starch-binding domain-like"/>
    <property type="match status" value="1"/>
</dbReference>
<dbReference type="Gene3D" id="3.55.50.30">
    <property type="match status" value="1"/>
</dbReference>
<evidence type="ECO:0000256" key="3">
    <source>
        <dbReference type="ARBA" id="ARBA00023136"/>
    </source>
</evidence>
<feature type="chain" id="PRO_5032683829" description="Secretin/TonB short N-terminal domain-containing protein" evidence="5">
    <location>
        <begin position="26"/>
        <end position="1083"/>
    </location>
</feature>